<accession>A0A6M8FCS8</accession>
<keyword evidence="2" id="KW-1185">Reference proteome</keyword>
<reference evidence="1" key="1">
    <citation type="submission" date="2020-07" db="EMBL/GenBank/DDBJ databases">
        <title>Nitrate ammonifying Pseudomonas campi sp. nov. isolated from German agricultural grassland.</title>
        <authorList>
            <person name="Timsy T."/>
            <person name="Ulrich A."/>
            <person name="Spanner T."/>
            <person name="Foesel B."/>
            <person name="Kolb S."/>
            <person name="Horn M.A."/>
            <person name="Behrendt U."/>
        </authorList>
    </citation>
    <scope>NUCLEOTIDE SEQUENCE</scope>
    <source>
        <strain evidence="1">S1-A32-2</strain>
    </source>
</reference>
<protein>
    <submittedName>
        <fullName evidence="1">Uncharacterized protein</fullName>
    </submittedName>
</protein>
<gene>
    <name evidence="1" type="ORF">HNE05_00520</name>
</gene>
<evidence type="ECO:0000313" key="2">
    <source>
        <dbReference type="Proteomes" id="UP000501379"/>
    </source>
</evidence>
<sequence length="51" mass="5452">MGKKRVRYGISLALYGEASAVLAEGSVVERPESQVIGSSVIDENSVDAREK</sequence>
<dbReference type="AlphaFoldDB" id="A0A6M8FCS8"/>
<dbReference type="Proteomes" id="UP000501379">
    <property type="component" value="Chromosome"/>
</dbReference>
<dbReference type="EMBL" id="CP053697">
    <property type="protein sequence ID" value="QKE61910.1"/>
    <property type="molecule type" value="Genomic_DNA"/>
</dbReference>
<dbReference type="KEGG" id="pcam:HNE05_00520"/>
<evidence type="ECO:0000313" key="1">
    <source>
        <dbReference type="EMBL" id="QKE61910.1"/>
    </source>
</evidence>
<name>A0A6M8FCS8_9GAMM</name>
<proteinExistence type="predicted"/>
<dbReference type="RefSeq" id="WP_173203155.1">
    <property type="nucleotide sequence ID" value="NZ_CP053697.2"/>
</dbReference>
<organism evidence="1 2">
    <name type="scientific">Aquipseudomonas campi</name>
    <dbReference type="NCBI Taxonomy" id="2731681"/>
    <lineage>
        <taxon>Bacteria</taxon>
        <taxon>Pseudomonadati</taxon>
        <taxon>Pseudomonadota</taxon>
        <taxon>Gammaproteobacteria</taxon>
        <taxon>Pseudomonadales</taxon>
        <taxon>Pseudomonadaceae</taxon>
        <taxon>Aquipseudomonas</taxon>
    </lineage>
</organism>